<feature type="domain" description="Serine aminopeptidase S33" evidence="1">
    <location>
        <begin position="61"/>
        <end position="288"/>
    </location>
</feature>
<evidence type="ECO:0000313" key="3">
    <source>
        <dbReference type="EMBL" id="MDY5145769.1"/>
    </source>
</evidence>
<dbReference type="GeneID" id="92813526"/>
<dbReference type="SUPFAM" id="SSF53474">
    <property type="entry name" value="alpha/beta-Hydrolases"/>
    <property type="match status" value="1"/>
</dbReference>
<dbReference type="Proteomes" id="UP001288320">
    <property type="component" value="Unassembled WGS sequence"/>
</dbReference>
<dbReference type="EMBL" id="JAWNFY010000004">
    <property type="protein sequence ID" value="MDY5145769.1"/>
    <property type="molecule type" value="Genomic_DNA"/>
</dbReference>
<dbReference type="InterPro" id="IPR022742">
    <property type="entry name" value="Hydrolase_4"/>
</dbReference>
<dbReference type="PANTHER" id="PTHR11614">
    <property type="entry name" value="PHOSPHOLIPASE-RELATED"/>
    <property type="match status" value="1"/>
</dbReference>
<proteinExistence type="predicted"/>
<gene>
    <name evidence="2" type="ORF">R6G74_08905</name>
    <name evidence="3" type="ORF">R6P33_01860</name>
</gene>
<organism evidence="2 5">
    <name type="scientific">Actinotignum timonense</name>
    <dbReference type="NCBI Taxonomy" id="1870995"/>
    <lineage>
        <taxon>Bacteria</taxon>
        <taxon>Bacillati</taxon>
        <taxon>Actinomycetota</taxon>
        <taxon>Actinomycetes</taxon>
        <taxon>Actinomycetales</taxon>
        <taxon>Actinomycetaceae</taxon>
        <taxon>Actinotignum</taxon>
    </lineage>
</organism>
<dbReference type="GO" id="GO:0016787">
    <property type="term" value="F:hydrolase activity"/>
    <property type="evidence" value="ECO:0007669"/>
    <property type="project" value="UniProtKB-KW"/>
</dbReference>
<reference evidence="2 4" key="1">
    <citation type="submission" date="2023-10" db="EMBL/GenBank/DDBJ databases">
        <title>Whole Genome based description of the genera Actinobaculum and Actinotignum reveals a complex phylogenetic relationship within the species included in the genus Actinotignum.</title>
        <authorList>
            <person name="Jensen C.S."/>
            <person name="Dargis R."/>
            <person name="Kemp M."/>
            <person name="Christensen J.J."/>
        </authorList>
    </citation>
    <scope>NUCLEOTIDE SEQUENCE</scope>
    <source>
        <strain evidence="3 4">SLA_B089</strain>
        <strain evidence="2">SLA_B245</strain>
    </source>
</reference>
<accession>A0AAW9HEA5</accession>
<keyword evidence="2" id="KW-0378">Hydrolase</keyword>
<dbReference type="Proteomes" id="UP001284901">
    <property type="component" value="Unassembled WGS sequence"/>
</dbReference>
<dbReference type="InterPro" id="IPR029058">
    <property type="entry name" value="AB_hydrolase_fold"/>
</dbReference>
<dbReference type="Pfam" id="PF12146">
    <property type="entry name" value="Hydrolase_4"/>
    <property type="match status" value="1"/>
</dbReference>
<comment type="caution">
    <text evidence="2">The sequence shown here is derived from an EMBL/GenBank/DDBJ whole genome shotgun (WGS) entry which is preliminary data.</text>
</comment>
<evidence type="ECO:0000259" key="1">
    <source>
        <dbReference type="Pfam" id="PF12146"/>
    </source>
</evidence>
<dbReference type="EMBL" id="JAWNFV010000024">
    <property type="protein sequence ID" value="MDY5141422.1"/>
    <property type="molecule type" value="Genomic_DNA"/>
</dbReference>
<dbReference type="Gene3D" id="3.40.50.1820">
    <property type="entry name" value="alpha/beta hydrolase"/>
    <property type="match status" value="1"/>
</dbReference>
<dbReference type="InterPro" id="IPR051044">
    <property type="entry name" value="MAG_DAG_Lipase"/>
</dbReference>
<protein>
    <submittedName>
        <fullName evidence="2">Alpha/beta hydrolase</fullName>
    </submittedName>
</protein>
<evidence type="ECO:0000313" key="4">
    <source>
        <dbReference type="Proteomes" id="UP001284901"/>
    </source>
</evidence>
<evidence type="ECO:0000313" key="2">
    <source>
        <dbReference type="EMBL" id="MDY5141422.1"/>
    </source>
</evidence>
<evidence type="ECO:0000313" key="5">
    <source>
        <dbReference type="Proteomes" id="UP001288320"/>
    </source>
</evidence>
<sequence>MNVTRAAAPHHPALAWEPDLLGAGYERLTLPLPDDDEGAVIATLIRALPPAGAPTPSFAFLAIHGWNDMFYQWALAEAVTAAGGAFYAIDLRKYGRSWDPQRQSYGYTDSMRVYFADIDAALAAMRTDLPARFGPAAAQLPTILYGHSTGGLTATLYAGSRRGKDLAGLVLNSPWLDLQVGAAGSAVVVPVAELAARTAPKKPLPVHDPGFYGMVLDAWRPEGMTRVPGAPEGTSDPFWTTGWTPAWDMRPDPAPIRGGWLHAVIRAQRYVARNVRLRLPVLMLTAARSIVATAWSEELRGADTVLDVEQMWARAAEIASDVHILKLDHAVHDVLLSRAPVREAGFAEIREFCQRQVRRAQRAR</sequence>
<dbReference type="RefSeq" id="WP_234984410.1">
    <property type="nucleotide sequence ID" value="NZ_CAUPFC010000017.1"/>
</dbReference>
<dbReference type="AlphaFoldDB" id="A0AAW9HEA5"/>
<keyword evidence="4" id="KW-1185">Reference proteome</keyword>
<name>A0AAW9HEA5_9ACTO</name>